<feature type="region of interest" description="Disordered" evidence="1">
    <location>
        <begin position="126"/>
        <end position="190"/>
    </location>
</feature>
<dbReference type="Proteomes" id="UP000319894">
    <property type="component" value="Unassembled WGS sequence"/>
</dbReference>
<proteinExistence type="predicted"/>
<name>A0A554NE73_9EURY</name>
<accession>A0A554NE73</accession>
<dbReference type="RefSeq" id="WP_144260122.1">
    <property type="nucleotide sequence ID" value="NZ_QMDX01000001.1"/>
</dbReference>
<feature type="region of interest" description="Disordered" evidence="1">
    <location>
        <begin position="1"/>
        <end position="30"/>
    </location>
</feature>
<dbReference type="EMBL" id="QMDX01000001">
    <property type="protein sequence ID" value="TSD15648.1"/>
    <property type="molecule type" value="Genomic_DNA"/>
</dbReference>
<comment type="caution">
    <text evidence="2">The sequence shown here is derived from an EMBL/GenBank/DDBJ whole genome shotgun (WGS) entry which is preliminary data.</text>
</comment>
<dbReference type="AlphaFoldDB" id="A0A554NE73"/>
<organism evidence="2 3">
    <name type="scientific">Haloglomus irregulare</name>
    <dbReference type="NCBI Taxonomy" id="2234134"/>
    <lineage>
        <taxon>Archaea</taxon>
        <taxon>Methanobacteriati</taxon>
        <taxon>Methanobacteriota</taxon>
        <taxon>Stenosarchaea group</taxon>
        <taxon>Halobacteria</taxon>
        <taxon>Halobacteriales</taxon>
        <taxon>Natronomonadaceae</taxon>
        <taxon>Haloglomus</taxon>
    </lineage>
</organism>
<protein>
    <submittedName>
        <fullName evidence="2">Uncharacterized protein</fullName>
    </submittedName>
</protein>
<reference evidence="2 3" key="1">
    <citation type="submission" date="2018-06" db="EMBL/GenBank/DDBJ databases">
        <title>Natronomonas sp. F16-60 a new haloarchaeon isolated from a solar saltern of Isla Cristina, Huelva, Spain.</title>
        <authorList>
            <person name="Duran-Viseras A."/>
            <person name="Sanchez-Porro C."/>
            <person name="Ventosa A."/>
        </authorList>
    </citation>
    <scope>NUCLEOTIDE SEQUENCE [LARGE SCALE GENOMIC DNA]</scope>
    <source>
        <strain evidence="2 3">F16-60</strain>
    </source>
</reference>
<evidence type="ECO:0000313" key="3">
    <source>
        <dbReference type="Proteomes" id="UP000319894"/>
    </source>
</evidence>
<evidence type="ECO:0000313" key="2">
    <source>
        <dbReference type="EMBL" id="TSD15648.1"/>
    </source>
</evidence>
<evidence type="ECO:0000256" key="1">
    <source>
        <dbReference type="SAM" id="MobiDB-lite"/>
    </source>
</evidence>
<keyword evidence="3" id="KW-1185">Reference proteome</keyword>
<sequence>MTTGRPPMAPGGPGLAFRTGGPTRPADELPADVDHTVVDAAAAADVLVVDRRREGVRTAAPGRAEIAGRQVVVVPRRPGARPSVACYSRDAPGTDPAVELVRRTVALDATVAAHYDLAAALAVAGGDGTGESEGSFDDLLDGGAGGEPATDDADWTRTPTDSRLADGGRSVDAADGSVSPSAAELSARRDSVDTATHRVLEGAPETAAPLAFCGLAGVVEPIADASP</sequence>
<dbReference type="InParanoid" id="A0A554NE73"/>
<gene>
    <name evidence="2" type="ORF">DP107_00200</name>
</gene>